<keyword evidence="6" id="KW-1185">Reference proteome</keyword>
<dbReference type="InterPro" id="IPR050109">
    <property type="entry name" value="HTH-type_TetR-like_transc_reg"/>
</dbReference>
<evidence type="ECO:0000256" key="2">
    <source>
        <dbReference type="PROSITE-ProRule" id="PRU00335"/>
    </source>
</evidence>
<dbReference type="InterPro" id="IPR001647">
    <property type="entry name" value="HTH_TetR"/>
</dbReference>
<feature type="compositionally biased region" description="Basic and acidic residues" evidence="3">
    <location>
        <begin position="1"/>
        <end position="10"/>
    </location>
</feature>
<feature type="domain" description="HTH tetR-type" evidence="4">
    <location>
        <begin position="37"/>
        <end position="97"/>
    </location>
</feature>
<evidence type="ECO:0000256" key="3">
    <source>
        <dbReference type="SAM" id="MobiDB-lite"/>
    </source>
</evidence>
<evidence type="ECO:0000313" key="5">
    <source>
        <dbReference type="EMBL" id="GEP69402.1"/>
    </source>
</evidence>
<dbReference type="PANTHER" id="PTHR30055">
    <property type="entry name" value="HTH-TYPE TRANSCRIPTIONAL REGULATOR RUTR"/>
    <property type="match status" value="1"/>
</dbReference>
<dbReference type="GO" id="GO:0000976">
    <property type="term" value="F:transcription cis-regulatory region binding"/>
    <property type="evidence" value="ECO:0007669"/>
    <property type="project" value="TreeGrafter"/>
</dbReference>
<accession>A0A512PE25</accession>
<feature type="compositionally biased region" description="Pro residues" evidence="3">
    <location>
        <begin position="20"/>
        <end position="30"/>
    </location>
</feature>
<dbReference type="GO" id="GO:0003700">
    <property type="term" value="F:DNA-binding transcription factor activity"/>
    <property type="evidence" value="ECO:0007669"/>
    <property type="project" value="TreeGrafter"/>
</dbReference>
<dbReference type="PROSITE" id="PS50977">
    <property type="entry name" value="HTH_TETR_2"/>
    <property type="match status" value="1"/>
</dbReference>
<gene>
    <name evidence="5" type="ORF">CSO01_21170</name>
</gene>
<feature type="region of interest" description="Disordered" evidence="3">
    <location>
        <begin position="1"/>
        <end position="38"/>
    </location>
</feature>
<proteinExistence type="predicted"/>
<dbReference type="Gene3D" id="1.10.357.10">
    <property type="entry name" value="Tetracycline Repressor, domain 2"/>
    <property type="match status" value="1"/>
</dbReference>
<dbReference type="Proteomes" id="UP000321798">
    <property type="component" value="Unassembled WGS sequence"/>
</dbReference>
<reference evidence="5 6" key="1">
    <citation type="submission" date="2019-07" db="EMBL/GenBank/DDBJ databases">
        <title>Whole genome shotgun sequence of Cellulomonas soli NBRC 109434.</title>
        <authorList>
            <person name="Hosoyama A."/>
            <person name="Uohara A."/>
            <person name="Ohji S."/>
            <person name="Ichikawa N."/>
        </authorList>
    </citation>
    <scope>NUCLEOTIDE SEQUENCE [LARGE SCALE GENOMIC DNA]</scope>
    <source>
        <strain evidence="5 6">NBRC 109434</strain>
    </source>
</reference>
<dbReference type="SUPFAM" id="SSF46689">
    <property type="entry name" value="Homeodomain-like"/>
    <property type="match status" value="1"/>
</dbReference>
<sequence length="239" mass="26275">MQDMTGHDDAGTGDPAGSPATPPAASPVAPPESARRRRTRERLLDAAYEVFAEQGVHAATVEQVCERAGFTRGAFYSNFSTKEELFFALMEREHELRLSSLDEQVDALRPQLEAAVQPLDEPTIGALVLALMRGPFDNRQWCLVTGEFALLAMRDPSVSTEFLAYRDRFRSSLVPIVHRALDRAGREFVLETQQALQMITAVYEDALRSAVLAGQDAVDEELSGTLARAVLVLTRPTDA</sequence>
<dbReference type="PANTHER" id="PTHR30055:SF241">
    <property type="entry name" value="TRANSCRIPTIONAL REGULATORY PROTEIN"/>
    <property type="match status" value="1"/>
</dbReference>
<feature type="DNA-binding region" description="H-T-H motif" evidence="2">
    <location>
        <begin position="60"/>
        <end position="79"/>
    </location>
</feature>
<dbReference type="InterPro" id="IPR009057">
    <property type="entry name" value="Homeodomain-like_sf"/>
</dbReference>
<evidence type="ECO:0000256" key="1">
    <source>
        <dbReference type="ARBA" id="ARBA00023125"/>
    </source>
</evidence>
<evidence type="ECO:0000313" key="6">
    <source>
        <dbReference type="Proteomes" id="UP000321798"/>
    </source>
</evidence>
<protein>
    <submittedName>
        <fullName evidence="5">Putative TetR-family regulatory protein</fullName>
    </submittedName>
</protein>
<dbReference type="EMBL" id="BKAL01000007">
    <property type="protein sequence ID" value="GEP69402.1"/>
    <property type="molecule type" value="Genomic_DNA"/>
</dbReference>
<comment type="caution">
    <text evidence="5">The sequence shown here is derived from an EMBL/GenBank/DDBJ whole genome shotgun (WGS) entry which is preliminary data.</text>
</comment>
<dbReference type="Pfam" id="PF00440">
    <property type="entry name" value="TetR_N"/>
    <property type="match status" value="1"/>
</dbReference>
<keyword evidence="1 2" id="KW-0238">DNA-binding</keyword>
<name>A0A512PE25_9CELL</name>
<organism evidence="5 6">
    <name type="scientific">Cellulomonas soli</name>
    <dbReference type="NCBI Taxonomy" id="931535"/>
    <lineage>
        <taxon>Bacteria</taxon>
        <taxon>Bacillati</taxon>
        <taxon>Actinomycetota</taxon>
        <taxon>Actinomycetes</taxon>
        <taxon>Micrococcales</taxon>
        <taxon>Cellulomonadaceae</taxon>
        <taxon>Cellulomonas</taxon>
    </lineage>
</organism>
<dbReference type="AlphaFoldDB" id="A0A512PE25"/>
<dbReference type="PRINTS" id="PR00455">
    <property type="entry name" value="HTHTETR"/>
</dbReference>
<evidence type="ECO:0000259" key="4">
    <source>
        <dbReference type="PROSITE" id="PS50977"/>
    </source>
</evidence>